<evidence type="ECO:0000313" key="3">
    <source>
        <dbReference type="Proteomes" id="UP000634522"/>
    </source>
</evidence>
<evidence type="ECO:0008006" key="4">
    <source>
        <dbReference type="Google" id="ProtNLM"/>
    </source>
</evidence>
<evidence type="ECO:0000256" key="1">
    <source>
        <dbReference type="SAM" id="Phobius"/>
    </source>
</evidence>
<organism evidence="2 3">
    <name type="scientific">Aromatoleum toluolicum</name>
    <dbReference type="NCBI Taxonomy" id="90060"/>
    <lineage>
        <taxon>Bacteria</taxon>
        <taxon>Pseudomonadati</taxon>
        <taxon>Pseudomonadota</taxon>
        <taxon>Betaproteobacteria</taxon>
        <taxon>Rhodocyclales</taxon>
        <taxon>Rhodocyclaceae</taxon>
        <taxon>Aromatoleum</taxon>
    </lineage>
</organism>
<keyword evidence="1" id="KW-0472">Membrane</keyword>
<comment type="caution">
    <text evidence="2">The sequence shown here is derived from an EMBL/GenBank/DDBJ whole genome shotgun (WGS) entry which is preliminary data.</text>
</comment>
<dbReference type="RefSeq" id="WP_169138740.1">
    <property type="nucleotide sequence ID" value="NZ_WTVS01000010.1"/>
</dbReference>
<sequence length="213" mass="24063">MDRQQKKRLAIVLAVISGLAGLWLSSDGYRYFYPMDYFGYCNLSEGRCHEVGLGSEAQKWDFVSGNGISISTFKGGRGFWGHRLRGDLVGTIVDQNTKKEQKIHLVGSAPTEHVRSSCRIDSWPRGAGGMFEFIINCDYFSAGPVYFKDQTIQKSMEDIFTSASELNDEFVSRQQIVTWVAFFVPSIAVILIWTFCAFLASIFRFVKYGRIKG</sequence>
<dbReference type="EMBL" id="WTVS01000010">
    <property type="protein sequence ID" value="NMF97029.1"/>
    <property type="molecule type" value="Genomic_DNA"/>
</dbReference>
<gene>
    <name evidence="2" type="ORF">GPA27_06480</name>
</gene>
<proteinExistence type="predicted"/>
<keyword evidence="1" id="KW-1133">Transmembrane helix</keyword>
<accession>A0ABX1NCR1</accession>
<name>A0ABX1NCR1_9RHOO</name>
<reference evidence="2 3" key="1">
    <citation type="submission" date="2019-12" db="EMBL/GenBank/DDBJ databases">
        <title>Comparative genomics gives insights into the taxonomy of the Azoarcus-Aromatoleum group and reveals separate origins of nif in the plant-associated Azoarcus and non-plant-associated Aromatoleum sub-groups.</title>
        <authorList>
            <person name="Lafos M."/>
            <person name="Maluk M."/>
            <person name="Batista M."/>
            <person name="Junghare M."/>
            <person name="Carmona M."/>
            <person name="Faoro H."/>
            <person name="Cruz L.M."/>
            <person name="Battistoni F."/>
            <person name="De Souza E."/>
            <person name="Pedrosa F."/>
            <person name="Chen W.-M."/>
            <person name="Poole P.S."/>
            <person name="Dixon R.A."/>
            <person name="James E.K."/>
        </authorList>
    </citation>
    <scope>NUCLEOTIDE SEQUENCE [LARGE SCALE GENOMIC DNA]</scope>
    <source>
        <strain evidence="2 3">T</strain>
    </source>
</reference>
<evidence type="ECO:0000313" key="2">
    <source>
        <dbReference type="EMBL" id="NMF97029.1"/>
    </source>
</evidence>
<protein>
    <recommendedName>
        <fullName evidence="4">Transmembrane protein</fullName>
    </recommendedName>
</protein>
<dbReference type="Proteomes" id="UP000634522">
    <property type="component" value="Unassembled WGS sequence"/>
</dbReference>
<keyword evidence="3" id="KW-1185">Reference proteome</keyword>
<keyword evidence="1" id="KW-0812">Transmembrane</keyword>
<feature type="transmembrane region" description="Helical" evidence="1">
    <location>
        <begin position="176"/>
        <end position="203"/>
    </location>
</feature>